<gene>
    <name evidence="3" type="ORF">Csp1_10860</name>
</gene>
<dbReference type="SUPFAM" id="SSF46785">
    <property type="entry name" value="Winged helix' DNA-binding domain"/>
    <property type="match status" value="1"/>
</dbReference>
<dbReference type="InterPro" id="IPR052526">
    <property type="entry name" value="HTH-type_Bedaq_tolerance"/>
</dbReference>
<keyword evidence="4" id="KW-1185">Reference proteome</keyword>
<dbReference type="EMBL" id="CP024988">
    <property type="protein sequence ID" value="AWT25891.1"/>
    <property type="molecule type" value="Genomic_DNA"/>
</dbReference>
<organism evidence="3 4">
    <name type="scientific">Corynebacterium provencense</name>
    <dbReference type="NCBI Taxonomy" id="1737425"/>
    <lineage>
        <taxon>Bacteria</taxon>
        <taxon>Bacillati</taxon>
        <taxon>Actinomycetota</taxon>
        <taxon>Actinomycetes</taxon>
        <taxon>Mycobacteriales</taxon>
        <taxon>Corynebacteriaceae</taxon>
        <taxon>Corynebacterium</taxon>
    </lineage>
</organism>
<reference evidence="4" key="1">
    <citation type="submission" date="2017-11" db="EMBL/GenBank/DDBJ databases">
        <title>Otitis media/interna in a cat caused by the recently described species Corynebacterium provencense.</title>
        <authorList>
            <person name="Kittl S."/>
            <person name="Brodard I."/>
            <person name="Rychener L."/>
            <person name="Jores J."/>
            <person name="Roosje P."/>
            <person name="Gobeli Brawand S."/>
        </authorList>
    </citation>
    <scope>NUCLEOTIDE SEQUENCE [LARGE SCALE GENOMIC DNA]</scope>
    <source>
        <strain evidence="4">17KM38</strain>
    </source>
</reference>
<proteinExistence type="predicted"/>
<dbReference type="SMART" id="SM00347">
    <property type="entry name" value="HTH_MARR"/>
    <property type="match status" value="1"/>
</dbReference>
<evidence type="ECO:0000256" key="1">
    <source>
        <dbReference type="SAM" id="MobiDB-lite"/>
    </source>
</evidence>
<dbReference type="AlphaFoldDB" id="A0A2Z3YQI6"/>
<dbReference type="PROSITE" id="PS50995">
    <property type="entry name" value="HTH_MARR_2"/>
    <property type="match status" value="1"/>
</dbReference>
<evidence type="ECO:0000259" key="2">
    <source>
        <dbReference type="PROSITE" id="PS50995"/>
    </source>
</evidence>
<name>A0A2Z3YQI6_9CORY</name>
<sequence>MALSDSGTSSDVSDVPRSSDSSDLRDIAQEIRDSLRVAIQMVRVLEYPGELSTAQVSVLNTLAEGPARIGDLARLSGVTQPGMSQLVSRLGAAGLVRRRTSAGDARVTLVDMTEAGREALAEANRQRNGVLSFYLDRLDATDREKVRAGLGPLSRLAAEIVRQERQGTGSDARRERWDAGMAEATTAADSEATTAADTEAGR</sequence>
<dbReference type="KEGG" id="cpre:Csp1_10860"/>
<dbReference type="InterPro" id="IPR036390">
    <property type="entry name" value="WH_DNA-bd_sf"/>
</dbReference>
<dbReference type="InterPro" id="IPR036388">
    <property type="entry name" value="WH-like_DNA-bd_sf"/>
</dbReference>
<feature type="compositionally biased region" description="Basic and acidic residues" evidence="1">
    <location>
        <begin position="163"/>
        <end position="178"/>
    </location>
</feature>
<dbReference type="PANTHER" id="PTHR39515:SF2">
    <property type="entry name" value="HTH-TYPE TRANSCRIPTIONAL REGULATOR RV0880"/>
    <property type="match status" value="1"/>
</dbReference>
<evidence type="ECO:0000313" key="3">
    <source>
        <dbReference type="EMBL" id="AWT25891.1"/>
    </source>
</evidence>
<feature type="region of interest" description="Disordered" evidence="1">
    <location>
        <begin position="1"/>
        <end position="26"/>
    </location>
</feature>
<dbReference type="Gene3D" id="1.10.10.10">
    <property type="entry name" value="Winged helix-like DNA-binding domain superfamily/Winged helix DNA-binding domain"/>
    <property type="match status" value="1"/>
</dbReference>
<dbReference type="Proteomes" id="UP000247696">
    <property type="component" value="Chromosome"/>
</dbReference>
<dbReference type="OrthoDB" id="69852at2"/>
<dbReference type="Pfam" id="PF12802">
    <property type="entry name" value="MarR_2"/>
    <property type="match status" value="1"/>
</dbReference>
<dbReference type="STRING" id="1737425.GCA_900049755_00200"/>
<feature type="region of interest" description="Disordered" evidence="1">
    <location>
        <begin position="163"/>
        <end position="202"/>
    </location>
</feature>
<dbReference type="RefSeq" id="WP_110481261.1">
    <property type="nucleotide sequence ID" value="NZ_CP024988.1"/>
</dbReference>
<feature type="compositionally biased region" description="Low complexity" evidence="1">
    <location>
        <begin position="1"/>
        <end position="19"/>
    </location>
</feature>
<dbReference type="GO" id="GO:0003700">
    <property type="term" value="F:DNA-binding transcription factor activity"/>
    <property type="evidence" value="ECO:0007669"/>
    <property type="project" value="InterPro"/>
</dbReference>
<feature type="compositionally biased region" description="Low complexity" evidence="1">
    <location>
        <begin position="182"/>
        <end position="202"/>
    </location>
</feature>
<dbReference type="InterPro" id="IPR000835">
    <property type="entry name" value="HTH_MarR-typ"/>
</dbReference>
<evidence type="ECO:0000313" key="4">
    <source>
        <dbReference type="Proteomes" id="UP000247696"/>
    </source>
</evidence>
<feature type="domain" description="HTH marR-type" evidence="2">
    <location>
        <begin position="17"/>
        <end position="155"/>
    </location>
</feature>
<protein>
    <recommendedName>
        <fullName evidence="2">HTH marR-type domain-containing protein</fullName>
    </recommendedName>
</protein>
<dbReference type="PANTHER" id="PTHR39515">
    <property type="entry name" value="CONSERVED PROTEIN"/>
    <property type="match status" value="1"/>
</dbReference>
<accession>A0A2Z3YQI6</accession>